<keyword evidence="17" id="KW-1185">Reference proteome</keyword>
<dbReference type="GO" id="GO:0005634">
    <property type="term" value="C:nucleus"/>
    <property type="evidence" value="ECO:0007669"/>
    <property type="project" value="UniProtKB-SubCell"/>
</dbReference>
<dbReference type="GO" id="GO:0006325">
    <property type="term" value="P:chromatin organization"/>
    <property type="evidence" value="ECO:0007669"/>
    <property type="project" value="UniProtKB-KW"/>
</dbReference>
<dbReference type="GO" id="GO:0042393">
    <property type="term" value="F:histone binding"/>
    <property type="evidence" value="ECO:0007669"/>
    <property type="project" value="InterPro"/>
</dbReference>
<dbReference type="Pfam" id="PF00176">
    <property type="entry name" value="SNF2-rel_dom"/>
    <property type="match status" value="1"/>
</dbReference>
<feature type="compositionally biased region" description="Basic and acidic residues" evidence="13">
    <location>
        <begin position="1035"/>
        <end position="1047"/>
    </location>
</feature>
<evidence type="ECO:0000256" key="2">
    <source>
        <dbReference type="ARBA" id="ARBA00008708"/>
    </source>
</evidence>
<keyword evidence="4" id="KW-0217">Developmental protein</keyword>
<keyword evidence="10" id="KW-0156">Chromatin regulator</keyword>
<organism evidence="16 17">
    <name type="scientific">Rhododendron griersonianum</name>
    <dbReference type="NCBI Taxonomy" id="479676"/>
    <lineage>
        <taxon>Eukaryota</taxon>
        <taxon>Viridiplantae</taxon>
        <taxon>Streptophyta</taxon>
        <taxon>Embryophyta</taxon>
        <taxon>Tracheophyta</taxon>
        <taxon>Spermatophyta</taxon>
        <taxon>Magnoliopsida</taxon>
        <taxon>eudicotyledons</taxon>
        <taxon>Gunneridae</taxon>
        <taxon>Pentapetalae</taxon>
        <taxon>asterids</taxon>
        <taxon>Ericales</taxon>
        <taxon>Ericaceae</taxon>
        <taxon>Ericoideae</taxon>
        <taxon>Rhodoreae</taxon>
        <taxon>Rhododendron</taxon>
    </lineage>
</organism>
<dbReference type="SUPFAM" id="SSF52540">
    <property type="entry name" value="P-loop containing nucleoside triphosphate hydrolases"/>
    <property type="match status" value="2"/>
</dbReference>
<feature type="compositionally biased region" description="Basic and acidic residues" evidence="13">
    <location>
        <begin position="311"/>
        <end position="324"/>
    </location>
</feature>
<evidence type="ECO:0000256" key="8">
    <source>
        <dbReference type="ARBA" id="ARBA00022806"/>
    </source>
</evidence>
<dbReference type="GO" id="GO:0010078">
    <property type="term" value="P:maintenance of root meristem identity"/>
    <property type="evidence" value="ECO:0007669"/>
    <property type="project" value="UniProtKB-ARBA"/>
</dbReference>
<evidence type="ECO:0000256" key="5">
    <source>
        <dbReference type="ARBA" id="ARBA00022604"/>
    </source>
</evidence>
<dbReference type="GO" id="GO:0005524">
    <property type="term" value="F:ATP binding"/>
    <property type="evidence" value="ECO:0007669"/>
    <property type="project" value="UniProtKB-KW"/>
</dbReference>
<dbReference type="EC" id="3.6.4.12" evidence="3"/>
<dbReference type="InterPro" id="IPR038718">
    <property type="entry name" value="SNF2-like_sf"/>
</dbReference>
<dbReference type="InterPro" id="IPR001650">
    <property type="entry name" value="Helicase_C-like"/>
</dbReference>
<feature type="region of interest" description="Disordered" evidence="13">
    <location>
        <begin position="311"/>
        <end position="357"/>
    </location>
</feature>
<dbReference type="InterPro" id="IPR049730">
    <property type="entry name" value="SNF2/RAD54-like_C"/>
</dbReference>
<sequence>MATQTEGPPRGGGSLDLDDVGSDRYLLEKTKALICALNLLSRNLPLPDAVLDAVSSICSEAEEGVDDGGGVGGSEASGGERIETVPDDIGISKEGDLMAALQDALVKQRPNCMSELPASRGEDLQSKCLLELYGLKLSELQSKVRSDVSSEHWLRLHCAYPDKQLYDWGMMRLPCPMYGLGDAFAMGADDNLKKKRDADRLSRLQEEEKNLVETKKRKFFADILNAARDLQLQVMLLGFNSIFDIIQAWHGRQRQRATRAEKLRFQALKSDDQEAYMRMVEESKNERLTMLLGKTNDLLVRLGAAVQRQKDAEHDGIESLKDAELPASTSGTPGDSFPEEDADIVDTEPSSHVKTGDLLEGQRQYNSVIHSIQEKVTEQPSMLQGGELRPYQLEGLQWMLSLFNNNLNGILADEMGLGKTIQTISLIAYLMENKGVAGPHLIIAPKAVLPNWVNEFSTWAPSIVAVLYDGRRDERKALREEYSGEGKFNVLITHYDLIMRDKAFLKKIHWNLMVVDEGHRLKNHESALARTLVSGYRIRRRLLLTGTPIQNTLQELWSLLNFLLPNIFNSVENFEEWFNAPFADRGDVSLTDEEELLVIRRLHHVIRPFILRRKKDEVEKFLPGKTQVILKCDMSAWQKVYYQQVTDVGRVGLGTGSGKSKSLQNLTMQLRKCCNHPYLFVGEYNIWRREEIFRASGKFELLDRLLPKLCRAGHRVLLFSQMTRLMDILEVYLQLHDFKYLRLDGSTKTEERGTLLKQFNAPDSPFFMFLLSTRAGGLGLNLQTADTVIMFDSDWNPQMDQQAEDRAHRIGQKKEVKVFVLVSVGSIEEVILDRAKQKMGIDAKVIQAGLFNTTSTAQDRRQMLEDIMRRGTRSLGTDVPSEREINRLAARSDEEFWMFEKMDDERKLKEKYRSRLMEDHEVPDWAYNAPENKDGKGKGFDYESRHITGKRRRKDVVYVDTLSDLQWMKAVENGGDVVKHSARGKRRENLPPAGNELMSNGVGEEKKLVETKSETLSLASEATSEDTASLGLKRSMSETEYVQKTETQEGGESGWDALSWKPHKKRRSRLVP</sequence>
<comment type="similarity">
    <text evidence="2">Belongs to the helicase family.</text>
</comment>
<dbReference type="Gene3D" id="3.40.50.10810">
    <property type="entry name" value="Tandem AAA-ATPase domain"/>
    <property type="match status" value="1"/>
</dbReference>
<dbReference type="SMART" id="SM00490">
    <property type="entry name" value="HELICc"/>
    <property type="match status" value="1"/>
</dbReference>
<accession>A0AAV6KQ38</accession>
<dbReference type="AlphaFoldDB" id="A0AAV6KQ38"/>
<protein>
    <recommendedName>
        <fullName evidence="3">DNA helicase</fullName>
        <ecNumber evidence="3">3.6.4.12</ecNumber>
    </recommendedName>
</protein>
<evidence type="ECO:0000256" key="12">
    <source>
        <dbReference type="ARBA" id="ARBA00047995"/>
    </source>
</evidence>
<feature type="compositionally biased region" description="Basic residues" evidence="13">
    <location>
        <begin position="1061"/>
        <end position="1072"/>
    </location>
</feature>
<feature type="compositionally biased region" description="Acidic residues" evidence="13">
    <location>
        <begin position="337"/>
        <end position="346"/>
    </location>
</feature>
<evidence type="ECO:0000256" key="3">
    <source>
        <dbReference type="ARBA" id="ARBA00012551"/>
    </source>
</evidence>
<name>A0AAV6KQ38_9ERIC</name>
<evidence type="ECO:0000259" key="15">
    <source>
        <dbReference type="PROSITE" id="PS51194"/>
    </source>
</evidence>
<dbReference type="Pfam" id="PF00271">
    <property type="entry name" value="Helicase_C"/>
    <property type="match status" value="1"/>
</dbReference>
<dbReference type="GO" id="GO:0010231">
    <property type="term" value="P:maintenance of seed dormancy"/>
    <property type="evidence" value="ECO:0007669"/>
    <property type="project" value="UniProtKB-ARBA"/>
</dbReference>
<evidence type="ECO:0000256" key="9">
    <source>
        <dbReference type="ARBA" id="ARBA00022840"/>
    </source>
</evidence>
<dbReference type="Pfam" id="PF14619">
    <property type="entry name" value="SnAC"/>
    <property type="match status" value="1"/>
</dbReference>
<evidence type="ECO:0000313" key="17">
    <source>
        <dbReference type="Proteomes" id="UP000823749"/>
    </source>
</evidence>
<dbReference type="PROSITE" id="PS51192">
    <property type="entry name" value="HELICASE_ATP_BIND_1"/>
    <property type="match status" value="1"/>
</dbReference>
<evidence type="ECO:0000256" key="11">
    <source>
        <dbReference type="ARBA" id="ARBA00023242"/>
    </source>
</evidence>
<evidence type="ECO:0000256" key="7">
    <source>
        <dbReference type="ARBA" id="ARBA00022801"/>
    </source>
</evidence>
<comment type="catalytic activity">
    <reaction evidence="12">
        <text>ATP + H2O = ADP + phosphate + H(+)</text>
        <dbReference type="Rhea" id="RHEA:13065"/>
        <dbReference type="ChEBI" id="CHEBI:15377"/>
        <dbReference type="ChEBI" id="CHEBI:15378"/>
        <dbReference type="ChEBI" id="CHEBI:30616"/>
        <dbReference type="ChEBI" id="CHEBI:43474"/>
        <dbReference type="ChEBI" id="CHEBI:456216"/>
        <dbReference type="EC" id="3.6.4.12"/>
    </reaction>
</comment>
<dbReference type="SMART" id="SM00487">
    <property type="entry name" value="DEXDc"/>
    <property type="match status" value="1"/>
</dbReference>
<keyword evidence="5" id="KW-0341">Growth regulation</keyword>
<dbReference type="GO" id="GO:0016787">
    <property type="term" value="F:hydrolase activity"/>
    <property type="evidence" value="ECO:0007669"/>
    <property type="project" value="UniProtKB-KW"/>
</dbReference>
<proteinExistence type="inferred from homology"/>
<feature type="region of interest" description="Disordered" evidence="13">
    <location>
        <begin position="978"/>
        <end position="1002"/>
    </location>
</feature>
<comment type="caution">
    <text evidence="16">The sequence shown here is derived from an EMBL/GenBank/DDBJ whole genome shotgun (WGS) entry which is preliminary data.</text>
</comment>
<dbReference type="InterPro" id="IPR000330">
    <property type="entry name" value="SNF2_N"/>
</dbReference>
<evidence type="ECO:0000256" key="10">
    <source>
        <dbReference type="ARBA" id="ARBA00022853"/>
    </source>
</evidence>
<keyword evidence="6" id="KW-0547">Nucleotide-binding</keyword>
<dbReference type="EMBL" id="JACTNZ010000004">
    <property type="protein sequence ID" value="KAG5554758.1"/>
    <property type="molecule type" value="Genomic_DNA"/>
</dbReference>
<dbReference type="Gene3D" id="3.40.50.300">
    <property type="entry name" value="P-loop containing nucleotide triphosphate hydrolases"/>
    <property type="match status" value="1"/>
</dbReference>
<dbReference type="SMART" id="SM01314">
    <property type="entry name" value="SnAC"/>
    <property type="match status" value="1"/>
</dbReference>
<dbReference type="Proteomes" id="UP000823749">
    <property type="component" value="Chromosome 4"/>
</dbReference>
<keyword evidence="8" id="KW-0347">Helicase</keyword>
<feature type="compositionally biased region" description="Gly residues" evidence="13">
    <location>
        <begin position="67"/>
        <end position="76"/>
    </location>
</feature>
<comment type="subcellular location">
    <subcellularLocation>
        <location evidence="1">Nucleus</location>
    </subcellularLocation>
</comment>
<feature type="domain" description="Helicase C-terminal" evidence="15">
    <location>
        <begin position="701"/>
        <end position="868"/>
    </location>
</feature>
<evidence type="ECO:0000256" key="1">
    <source>
        <dbReference type="ARBA" id="ARBA00004123"/>
    </source>
</evidence>
<dbReference type="FunFam" id="3.40.50.300:FF:000755">
    <property type="entry name" value="Probable ATP-dependent DNA helicase CHR12"/>
    <property type="match status" value="1"/>
</dbReference>
<feature type="compositionally biased region" description="Polar residues" evidence="13">
    <location>
        <begin position="1014"/>
        <end position="1027"/>
    </location>
</feature>
<dbReference type="PROSITE" id="PS51194">
    <property type="entry name" value="HELICASE_CTER"/>
    <property type="match status" value="1"/>
</dbReference>
<dbReference type="GO" id="GO:0010492">
    <property type="term" value="P:maintenance of shoot apical meristem identity"/>
    <property type="evidence" value="ECO:0007669"/>
    <property type="project" value="UniProtKB-ARBA"/>
</dbReference>
<evidence type="ECO:0000256" key="4">
    <source>
        <dbReference type="ARBA" id="ARBA00022473"/>
    </source>
</evidence>
<dbReference type="CDD" id="cd18793">
    <property type="entry name" value="SF2_C_SNF"/>
    <property type="match status" value="1"/>
</dbReference>
<evidence type="ECO:0000256" key="13">
    <source>
        <dbReference type="SAM" id="MobiDB-lite"/>
    </source>
</evidence>
<reference evidence="16" key="1">
    <citation type="submission" date="2020-08" db="EMBL/GenBank/DDBJ databases">
        <title>Plant Genome Project.</title>
        <authorList>
            <person name="Zhang R.-G."/>
        </authorList>
    </citation>
    <scope>NUCLEOTIDE SEQUENCE</scope>
    <source>
        <strain evidence="16">WSP0</strain>
        <tissue evidence="16">Leaf</tissue>
    </source>
</reference>
<feature type="region of interest" description="Disordered" evidence="13">
    <location>
        <begin position="62"/>
        <end position="82"/>
    </location>
</feature>
<evidence type="ECO:0000256" key="6">
    <source>
        <dbReference type="ARBA" id="ARBA00022741"/>
    </source>
</evidence>
<dbReference type="GO" id="GO:0003678">
    <property type="term" value="F:DNA helicase activity"/>
    <property type="evidence" value="ECO:0007669"/>
    <property type="project" value="UniProtKB-EC"/>
</dbReference>
<dbReference type="InterPro" id="IPR014001">
    <property type="entry name" value="Helicase_ATP-bd"/>
</dbReference>
<keyword evidence="9" id="KW-0067">ATP-binding</keyword>
<keyword evidence="7" id="KW-0378">Hydrolase</keyword>
<gene>
    <name evidence="16" type="ORF">RHGRI_012348</name>
</gene>
<evidence type="ECO:0000259" key="14">
    <source>
        <dbReference type="PROSITE" id="PS51192"/>
    </source>
</evidence>
<dbReference type="PANTHER" id="PTHR10799">
    <property type="entry name" value="SNF2/RAD54 HELICASE FAMILY"/>
    <property type="match status" value="1"/>
</dbReference>
<dbReference type="InterPro" id="IPR029295">
    <property type="entry name" value="SnAC"/>
</dbReference>
<feature type="region of interest" description="Disordered" evidence="13">
    <location>
        <begin position="1014"/>
        <end position="1072"/>
    </location>
</feature>
<dbReference type="FunFam" id="3.40.50.10810:FF:000016">
    <property type="entry name" value="Chromatin structure-remodeling complex protein SYD"/>
    <property type="match status" value="1"/>
</dbReference>
<evidence type="ECO:0000313" key="16">
    <source>
        <dbReference type="EMBL" id="KAG5554758.1"/>
    </source>
</evidence>
<keyword evidence="11" id="KW-0539">Nucleus</keyword>
<dbReference type="InterPro" id="IPR027417">
    <property type="entry name" value="P-loop_NTPase"/>
</dbReference>
<feature type="domain" description="Helicase ATP-binding" evidence="14">
    <location>
        <begin position="400"/>
        <end position="566"/>
    </location>
</feature>